<sequence>MRKSELTKGQVRKLKALRKSLGNKIADPAFSKWLKTQTSSKSGEKTDPVAEKLERSLKSLASKKINLGTWGYTIKRTKGKGAKGFVATRNKKPSKTTGTKKPSKTTGTKKPSKTSRTKKPG</sequence>
<feature type="region of interest" description="Disordered" evidence="1">
    <location>
        <begin position="78"/>
        <end position="121"/>
    </location>
</feature>
<reference evidence="2" key="1">
    <citation type="journal article" date="2008" name="ISME J.">
        <title>Genomic patterns of recombination, clonal divergence and environment in marine microbial populations.</title>
        <authorList>
            <person name="Konstantinidis K.T."/>
            <person name="Delong E.F."/>
        </authorList>
    </citation>
    <scope>NUCLEOTIDE SEQUENCE</scope>
</reference>
<accession>B3T6N2</accession>
<feature type="compositionally biased region" description="Low complexity" evidence="1">
    <location>
        <begin position="95"/>
        <end position="109"/>
    </location>
</feature>
<evidence type="ECO:0000256" key="1">
    <source>
        <dbReference type="SAM" id="MobiDB-lite"/>
    </source>
</evidence>
<feature type="compositionally biased region" description="Basic residues" evidence="1">
    <location>
        <begin position="110"/>
        <end position="121"/>
    </location>
</feature>
<proteinExistence type="predicted"/>
<organism evidence="2">
    <name type="scientific">uncultured marine microorganism HF4000_APKG2J17</name>
    <dbReference type="NCBI Taxonomy" id="455546"/>
    <lineage>
        <taxon>unclassified sequences</taxon>
        <taxon>environmental samples</taxon>
    </lineage>
</organism>
<dbReference type="AlphaFoldDB" id="B3T6N2"/>
<name>B3T6N2_9ZZZZ</name>
<dbReference type="EMBL" id="EU016624">
    <property type="protein sequence ID" value="ABZ08241.1"/>
    <property type="molecule type" value="Genomic_DNA"/>
</dbReference>
<gene>
    <name evidence="2" type="ORF">ALOHA_HF4000APKG2J17ctg1g48</name>
</gene>
<protein>
    <submittedName>
        <fullName evidence="2">Uncharacterized protein</fullName>
    </submittedName>
</protein>
<evidence type="ECO:0000313" key="2">
    <source>
        <dbReference type="EMBL" id="ABZ08241.1"/>
    </source>
</evidence>